<evidence type="ECO:0008006" key="4">
    <source>
        <dbReference type="Google" id="ProtNLM"/>
    </source>
</evidence>
<name>A0A7M4DQI1_9MICO</name>
<accession>A0A7M4DQI1</accession>
<evidence type="ECO:0000313" key="3">
    <source>
        <dbReference type="Proteomes" id="UP000419743"/>
    </source>
</evidence>
<keyword evidence="1" id="KW-1133">Transmembrane helix</keyword>
<sequence length="165" mass="17217">MATLSVWKFDTADGAQRTAVALEALAKQGLLTIADTATVSWETGKKRPKTRQGTSTTGIAAMGGAFWGMLFGLIFFVPFLGAAVGAGIGAVTGSLTDVGIDDDFINSVREQVVPGTSALFLMSANAVVDKVHESLQAQGLHGTLVQTNLSNEQEAQLREAFGEDA</sequence>
<feature type="transmembrane region" description="Helical" evidence="1">
    <location>
        <begin position="65"/>
        <end position="91"/>
    </location>
</feature>
<evidence type="ECO:0000256" key="1">
    <source>
        <dbReference type="SAM" id="Phobius"/>
    </source>
</evidence>
<dbReference type="RefSeq" id="WP_156743031.1">
    <property type="nucleotide sequence ID" value="NZ_CACRYJ010000062.1"/>
</dbReference>
<dbReference type="Proteomes" id="UP000419743">
    <property type="component" value="Unassembled WGS sequence"/>
</dbReference>
<dbReference type="EMBL" id="CACRYJ010000062">
    <property type="protein sequence ID" value="VZO39725.1"/>
    <property type="molecule type" value="Genomic_DNA"/>
</dbReference>
<comment type="caution">
    <text evidence="2">The sequence shown here is derived from an EMBL/GenBank/DDBJ whole genome shotgun (WGS) entry which is preliminary data.</text>
</comment>
<proteinExistence type="predicted"/>
<organism evidence="2 3">
    <name type="scientific">Occultella aeris</name>
    <dbReference type="NCBI Taxonomy" id="2761496"/>
    <lineage>
        <taxon>Bacteria</taxon>
        <taxon>Bacillati</taxon>
        <taxon>Actinomycetota</taxon>
        <taxon>Actinomycetes</taxon>
        <taxon>Micrococcales</taxon>
        <taxon>Ruaniaceae</taxon>
        <taxon>Occultella</taxon>
    </lineage>
</organism>
<reference evidence="2 3" key="1">
    <citation type="submission" date="2019-11" db="EMBL/GenBank/DDBJ databases">
        <authorList>
            <person name="Criscuolo A."/>
        </authorList>
    </citation>
    <scope>NUCLEOTIDE SEQUENCE [LARGE SCALE GENOMIC DNA]</scope>
    <source>
        <strain evidence="2">CIP111667</strain>
    </source>
</reference>
<keyword evidence="1" id="KW-0812">Transmembrane</keyword>
<gene>
    <name evidence="2" type="ORF">HALOF300_04421</name>
</gene>
<keyword evidence="3" id="KW-1185">Reference proteome</keyword>
<evidence type="ECO:0000313" key="2">
    <source>
        <dbReference type="EMBL" id="VZO39725.1"/>
    </source>
</evidence>
<protein>
    <recommendedName>
        <fullName evidence="4">DUF1269 domain-containing protein</fullName>
    </recommendedName>
</protein>
<keyword evidence="1" id="KW-0472">Membrane</keyword>
<dbReference type="AlphaFoldDB" id="A0A7M4DQI1"/>
<dbReference type="Pfam" id="PF06897">
    <property type="entry name" value="DUF1269"/>
    <property type="match status" value="1"/>
</dbReference>
<dbReference type="InterPro" id="IPR009200">
    <property type="entry name" value="DUF1269_membrane"/>
</dbReference>